<keyword evidence="2" id="KW-0121">Carboxypeptidase</keyword>
<comment type="caution">
    <text evidence="2">The sequence shown here is derived from an EMBL/GenBank/DDBJ whole genome shotgun (WGS) entry which is preliminary data.</text>
</comment>
<dbReference type="RefSeq" id="WP_215760302.1">
    <property type="nucleotide sequence ID" value="NZ_JAHKBE010000037.1"/>
</dbReference>
<dbReference type="InterPro" id="IPR013230">
    <property type="entry name" value="Peptidase_M15A_C"/>
</dbReference>
<proteinExistence type="predicted"/>
<evidence type="ECO:0000313" key="3">
    <source>
        <dbReference type="Proteomes" id="UP001487296"/>
    </source>
</evidence>
<evidence type="ECO:0000313" key="2">
    <source>
        <dbReference type="EMBL" id="MEQ2486945.1"/>
    </source>
</evidence>
<accession>A0ABV1FRN0</accession>
<organism evidence="2 3">
    <name type="scientific">Hallella faecis</name>
    <dbReference type="NCBI Taxonomy" id="2841596"/>
    <lineage>
        <taxon>Bacteria</taxon>
        <taxon>Pseudomonadati</taxon>
        <taxon>Bacteroidota</taxon>
        <taxon>Bacteroidia</taxon>
        <taxon>Bacteroidales</taxon>
        <taxon>Prevotellaceae</taxon>
        <taxon>Hallella</taxon>
    </lineage>
</organism>
<name>A0ABV1FRN0_9BACT</name>
<feature type="domain" description="Peptidase M15A C-terminal" evidence="1">
    <location>
        <begin position="34"/>
        <end position="114"/>
    </location>
</feature>
<dbReference type="InterPro" id="IPR009045">
    <property type="entry name" value="Zn_M74/Hedgehog-like"/>
</dbReference>
<dbReference type="GO" id="GO:0004180">
    <property type="term" value="F:carboxypeptidase activity"/>
    <property type="evidence" value="ECO:0007669"/>
    <property type="project" value="UniProtKB-KW"/>
</dbReference>
<dbReference type="Pfam" id="PF08291">
    <property type="entry name" value="Peptidase_M15_3"/>
    <property type="match status" value="1"/>
</dbReference>
<gene>
    <name evidence="2" type="ORF">AAAT34_07735</name>
</gene>
<dbReference type="EMBL" id="JBBNFP010000027">
    <property type="protein sequence ID" value="MEQ2486945.1"/>
    <property type="molecule type" value="Genomic_DNA"/>
</dbReference>
<keyword evidence="3" id="KW-1185">Reference proteome</keyword>
<reference evidence="2 3" key="1">
    <citation type="submission" date="2024-04" db="EMBL/GenBank/DDBJ databases">
        <title>Human intestinal bacterial collection.</title>
        <authorList>
            <person name="Pauvert C."/>
            <person name="Hitch T.C.A."/>
            <person name="Clavel T."/>
        </authorList>
    </citation>
    <scope>NUCLEOTIDE SEQUENCE [LARGE SCALE GENOMIC DNA]</scope>
    <source>
        <strain evidence="2 3">CLA-AA-H145</strain>
    </source>
</reference>
<keyword evidence="2" id="KW-0378">Hydrolase</keyword>
<evidence type="ECO:0000259" key="1">
    <source>
        <dbReference type="Pfam" id="PF08291"/>
    </source>
</evidence>
<keyword evidence="2" id="KW-0645">Protease</keyword>
<dbReference type="Proteomes" id="UP001487296">
    <property type="component" value="Unassembled WGS sequence"/>
</dbReference>
<dbReference type="SUPFAM" id="SSF55166">
    <property type="entry name" value="Hedgehog/DD-peptidase"/>
    <property type="match status" value="1"/>
</dbReference>
<protein>
    <submittedName>
        <fullName evidence="2">D-Ala-D-Ala carboxypeptidase family metallohydrolase</fullName>
    </submittedName>
</protein>
<dbReference type="Gene3D" id="3.30.1380.10">
    <property type="match status" value="1"/>
</dbReference>
<sequence length="143" mass="16150">MTQTERTQLTPHFKLYEFTRSGVAADHDLPNCPNAAQTAALEALCQNVLEPLRHRFGPIVISSGFRSPAVNRLIPGAAPASQHTKGEAADIVVGTPERAMALYRFIRDRLDFDQLIWEPIDAPVPRWIHVSYTRRRKNRHSVL</sequence>